<dbReference type="InterPro" id="IPR056798">
    <property type="entry name" value="ADH_Fe_C"/>
</dbReference>
<dbReference type="CDD" id="cd08187">
    <property type="entry name" value="BDH"/>
    <property type="match status" value="1"/>
</dbReference>
<dbReference type="GO" id="GO:0046872">
    <property type="term" value="F:metal ion binding"/>
    <property type="evidence" value="ECO:0007669"/>
    <property type="project" value="InterPro"/>
</dbReference>
<evidence type="ECO:0000259" key="2">
    <source>
        <dbReference type="Pfam" id="PF00465"/>
    </source>
</evidence>
<dbReference type="FunFam" id="3.40.50.1970:FF:000003">
    <property type="entry name" value="Alcohol dehydrogenase, iron-containing"/>
    <property type="match status" value="1"/>
</dbReference>
<dbReference type="GO" id="GO:0008106">
    <property type="term" value="F:alcohol dehydrogenase (NADP+) activity"/>
    <property type="evidence" value="ECO:0007669"/>
    <property type="project" value="TreeGrafter"/>
</dbReference>
<dbReference type="InterPro" id="IPR001670">
    <property type="entry name" value="ADH_Fe/GldA"/>
</dbReference>
<dbReference type="GO" id="GO:1990362">
    <property type="term" value="F:butanol dehydrogenase (NAD+) activity"/>
    <property type="evidence" value="ECO:0007669"/>
    <property type="project" value="InterPro"/>
</dbReference>
<gene>
    <name evidence="4" type="ORF">FYJ58_06730</name>
</gene>
<dbReference type="SUPFAM" id="SSF56796">
    <property type="entry name" value="Dehydroquinate synthase-like"/>
    <property type="match status" value="1"/>
</dbReference>
<name>A0A6L5XYN4_9FIRM</name>
<evidence type="ECO:0000313" key="5">
    <source>
        <dbReference type="Proteomes" id="UP000482209"/>
    </source>
</evidence>
<keyword evidence="1" id="KW-0560">Oxidoreductase</keyword>
<dbReference type="EMBL" id="VUMT01000008">
    <property type="protein sequence ID" value="MSS63571.1"/>
    <property type="molecule type" value="Genomic_DNA"/>
</dbReference>
<dbReference type="Pfam" id="PF00465">
    <property type="entry name" value="Fe-ADH"/>
    <property type="match status" value="1"/>
</dbReference>
<dbReference type="GO" id="GO:1990002">
    <property type="term" value="F:methylglyoxal reductase (NADPH) (acetol producing) activity"/>
    <property type="evidence" value="ECO:0007669"/>
    <property type="project" value="TreeGrafter"/>
</dbReference>
<dbReference type="GO" id="GO:0005829">
    <property type="term" value="C:cytosol"/>
    <property type="evidence" value="ECO:0007669"/>
    <property type="project" value="TreeGrafter"/>
</dbReference>
<comment type="caution">
    <text evidence="4">The sequence shown here is derived from an EMBL/GenBank/DDBJ whole genome shotgun (WGS) entry which is preliminary data.</text>
</comment>
<evidence type="ECO:0000259" key="3">
    <source>
        <dbReference type="Pfam" id="PF25137"/>
    </source>
</evidence>
<evidence type="ECO:0000256" key="1">
    <source>
        <dbReference type="ARBA" id="ARBA00023002"/>
    </source>
</evidence>
<accession>A0A6L5XYN4</accession>
<dbReference type="PANTHER" id="PTHR43633:SF1">
    <property type="entry name" value="ALCOHOL DEHYDROGENASE YQHD"/>
    <property type="match status" value="1"/>
</dbReference>
<evidence type="ECO:0000313" key="4">
    <source>
        <dbReference type="EMBL" id="MSS63571.1"/>
    </source>
</evidence>
<dbReference type="AlphaFoldDB" id="A0A6L5XYN4"/>
<dbReference type="Proteomes" id="UP000482209">
    <property type="component" value="Unassembled WGS sequence"/>
</dbReference>
<sequence length="390" mass="42578">MNDFIFHNPDKVYFGKNQMEHLPEELLKFGKKVLLVYGGGSIKKNGLYDTVTKLLKANDIEIFELSGVEPNPRHTTANRGAKICKKENIDVILAVGGGSTIDCSKGVAAAALTETGDVWPLVSNRVWVEKALPIVAILTNAATGSEMDSWAVISNMDTNEKIGLGGGALVPRVAFENPELSFSLPTYQTACGAFDIFNHVLDNYYLAGDATFDMILEFQEAVMRAVVKWAPVAMKEPENYEARANLMWASSMALNNILDAGTVHGCACHAMEHELSAYYDITHGHGLAIVTPRWLQYILDEKTAPAIYRLGVKVFGISEEFAVMEGAKKAIEAVSNFCFNTLGLKANLSNLGINDEHFKNMAEHACFGGVISGPKNLTAADVEEIYKMCL</sequence>
<organism evidence="4 5">
    <name type="scientific">Velocimicrobium porci</name>
    <dbReference type="NCBI Taxonomy" id="2606634"/>
    <lineage>
        <taxon>Bacteria</taxon>
        <taxon>Bacillati</taxon>
        <taxon>Bacillota</taxon>
        <taxon>Clostridia</taxon>
        <taxon>Lachnospirales</taxon>
        <taxon>Lachnospiraceae</taxon>
        <taxon>Velocimicrobium</taxon>
    </lineage>
</organism>
<dbReference type="RefSeq" id="WP_154518972.1">
    <property type="nucleotide sequence ID" value="NZ_VUMT01000008.1"/>
</dbReference>
<protein>
    <submittedName>
        <fullName evidence="4">Iron-containing alcohol dehydrogenase</fullName>
    </submittedName>
</protein>
<feature type="domain" description="Fe-containing alcohol dehydrogenase-like C-terminal" evidence="3">
    <location>
        <begin position="189"/>
        <end position="388"/>
    </location>
</feature>
<dbReference type="Gene3D" id="1.20.1090.10">
    <property type="entry name" value="Dehydroquinate synthase-like - alpha domain"/>
    <property type="match status" value="1"/>
</dbReference>
<reference evidence="4 5" key="1">
    <citation type="submission" date="2019-08" db="EMBL/GenBank/DDBJ databases">
        <title>In-depth cultivation of the pig gut microbiome towards novel bacterial diversity and tailored functional studies.</title>
        <authorList>
            <person name="Wylensek D."/>
            <person name="Hitch T.C.A."/>
            <person name="Clavel T."/>
        </authorList>
    </citation>
    <scope>NUCLEOTIDE SEQUENCE [LARGE SCALE GENOMIC DNA]</scope>
    <source>
        <strain evidence="4 5">WCA-693-APC-MOT-I</strain>
    </source>
</reference>
<proteinExistence type="predicted"/>
<feature type="domain" description="Alcohol dehydrogenase iron-type/glycerol dehydrogenase GldA" evidence="2">
    <location>
        <begin position="9"/>
        <end position="175"/>
    </location>
</feature>
<dbReference type="Gene3D" id="3.40.50.1970">
    <property type="match status" value="1"/>
</dbReference>
<dbReference type="Pfam" id="PF25137">
    <property type="entry name" value="ADH_Fe_C"/>
    <property type="match status" value="1"/>
</dbReference>
<dbReference type="InterPro" id="IPR044731">
    <property type="entry name" value="BDH-like"/>
</dbReference>
<dbReference type="PANTHER" id="PTHR43633">
    <property type="entry name" value="ALCOHOL DEHYDROGENASE YQHD"/>
    <property type="match status" value="1"/>
</dbReference>
<keyword evidence="5" id="KW-1185">Reference proteome</keyword>